<sequence length="357" mass="39702">MRYFDDDLGFPRIGGFNHRFTITLPSGQLYQGRIPLDLSSLTHLTIEELQCLYAEIDRRYWYCIWGMEALDAMHDIEDHVDRRGIHVMWLNHRSLSSGAVVRVGAQAPQIAMVPYGAPQPPPKKTLESQLKNKPAKTTKGIKNAIESKTIREKKDTTDEEDSDDTIGTDSDDGEDKKRKARAKAKEAYGRKIRERIARQEAEERSREKPKDPNSSRDRTTRSEYSRPVDYGSRPEPSRSKPSGRSISGTSYPSTRPDNGASKSSKRGTSTSSIAKGTTYKDKSCAPSTSSSALVLSQRTEQTPPTQVSGSERNSQPSTRGQSERPSITFLPANSTRTNNNSKSGASSSSKKYYSKGN</sequence>
<dbReference type="Proteomes" id="UP000799779">
    <property type="component" value="Unassembled WGS sequence"/>
</dbReference>
<dbReference type="AlphaFoldDB" id="A0A6A5W863"/>
<organism evidence="2 3">
    <name type="scientific">Amniculicola lignicola CBS 123094</name>
    <dbReference type="NCBI Taxonomy" id="1392246"/>
    <lineage>
        <taxon>Eukaryota</taxon>
        <taxon>Fungi</taxon>
        <taxon>Dikarya</taxon>
        <taxon>Ascomycota</taxon>
        <taxon>Pezizomycotina</taxon>
        <taxon>Dothideomycetes</taxon>
        <taxon>Pleosporomycetidae</taxon>
        <taxon>Pleosporales</taxon>
        <taxon>Amniculicolaceae</taxon>
        <taxon>Amniculicola</taxon>
    </lineage>
</organism>
<protein>
    <submittedName>
        <fullName evidence="2">Uncharacterized protein</fullName>
    </submittedName>
</protein>
<gene>
    <name evidence="2" type="ORF">P154DRAFT_607264</name>
</gene>
<feature type="compositionally biased region" description="Polar residues" evidence="1">
    <location>
        <begin position="239"/>
        <end position="256"/>
    </location>
</feature>
<feature type="compositionally biased region" description="Polar residues" evidence="1">
    <location>
        <begin position="285"/>
        <end position="337"/>
    </location>
</feature>
<evidence type="ECO:0000313" key="3">
    <source>
        <dbReference type="Proteomes" id="UP000799779"/>
    </source>
</evidence>
<feature type="compositionally biased region" description="Low complexity" evidence="1">
    <location>
        <begin position="338"/>
        <end position="357"/>
    </location>
</feature>
<evidence type="ECO:0000313" key="2">
    <source>
        <dbReference type="EMBL" id="KAF1997054.1"/>
    </source>
</evidence>
<reference evidence="2" key="1">
    <citation type="journal article" date="2020" name="Stud. Mycol.">
        <title>101 Dothideomycetes genomes: a test case for predicting lifestyles and emergence of pathogens.</title>
        <authorList>
            <person name="Haridas S."/>
            <person name="Albert R."/>
            <person name="Binder M."/>
            <person name="Bloem J."/>
            <person name="Labutti K."/>
            <person name="Salamov A."/>
            <person name="Andreopoulos B."/>
            <person name="Baker S."/>
            <person name="Barry K."/>
            <person name="Bills G."/>
            <person name="Bluhm B."/>
            <person name="Cannon C."/>
            <person name="Castanera R."/>
            <person name="Culley D."/>
            <person name="Daum C."/>
            <person name="Ezra D."/>
            <person name="Gonzalez J."/>
            <person name="Henrissat B."/>
            <person name="Kuo A."/>
            <person name="Liang C."/>
            <person name="Lipzen A."/>
            <person name="Lutzoni F."/>
            <person name="Magnuson J."/>
            <person name="Mondo S."/>
            <person name="Nolan M."/>
            <person name="Ohm R."/>
            <person name="Pangilinan J."/>
            <person name="Park H.-J."/>
            <person name="Ramirez L."/>
            <person name="Alfaro M."/>
            <person name="Sun H."/>
            <person name="Tritt A."/>
            <person name="Yoshinaga Y."/>
            <person name="Zwiers L.-H."/>
            <person name="Turgeon B."/>
            <person name="Goodwin S."/>
            <person name="Spatafora J."/>
            <person name="Crous P."/>
            <person name="Grigoriev I."/>
        </authorList>
    </citation>
    <scope>NUCLEOTIDE SEQUENCE</scope>
    <source>
        <strain evidence="2">CBS 123094</strain>
    </source>
</reference>
<feature type="region of interest" description="Disordered" evidence="1">
    <location>
        <begin position="113"/>
        <end position="357"/>
    </location>
</feature>
<feature type="compositionally biased region" description="Acidic residues" evidence="1">
    <location>
        <begin position="157"/>
        <end position="173"/>
    </location>
</feature>
<name>A0A6A5W863_9PLEO</name>
<accession>A0A6A5W863</accession>
<keyword evidence="3" id="KW-1185">Reference proteome</keyword>
<proteinExistence type="predicted"/>
<evidence type="ECO:0000256" key="1">
    <source>
        <dbReference type="SAM" id="MobiDB-lite"/>
    </source>
</evidence>
<feature type="compositionally biased region" description="Basic and acidic residues" evidence="1">
    <location>
        <begin position="183"/>
        <end position="226"/>
    </location>
</feature>
<dbReference type="EMBL" id="ML977618">
    <property type="protein sequence ID" value="KAF1997054.1"/>
    <property type="molecule type" value="Genomic_DNA"/>
</dbReference>